<protein>
    <submittedName>
        <fullName evidence="2">Siderophore-interacting protein</fullName>
    </submittedName>
</protein>
<evidence type="ECO:0000259" key="1">
    <source>
        <dbReference type="Pfam" id="PF08021"/>
    </source>
</evidence>
<name>A0AAJ5WS58_9BACT</name>
<dbReference type="PANTHER" id="PTHR30157">
    <property type="entry name" value="FERRIC REDUCTASE, NADPH-DEPENDENT"/>
    <property type="match status" value="1"/>
</dbReference>
<dbReference type="AlphaFoldDB" id="A0AAJ5WS58"/>
<evidence type="ECO:0000313" key="2">
    <source>
        <dbReference type="EMBL" id="WEK36339.1"/>
    </source>
</evidence>
<reference evidence="2" key="1">
    <citation type="submission" date="2023-03" db="EMBL/GenBank/DDBJ databases">
        <title>Andean soil-derived lignocellulolytic bacterial consortium as a source of novel taxa and putative plastic-active enzymes.</title>
        <authorList>
            <person name="Diaz-Garcia L."/>
            <person name="Chuvochina M."/>
            <person name="Feuerriegel G."/>
            <person name="Bunk B."/>
            <person name="Sproer C."/>
            <person name="Streit W.R."/>
            <person name="Rodriguez L.M."/>
            <person name="Overmann J."/>
            <person name="Jimenez D.J."/>
        </authorList>
    </citation>
    <scope>NUCLEOTIDE SEQUENCE</scope>
    <source>
        <strain evidence="2">MAG 7</strain>
    </source>
</reference>
<feature type="domain" description="Siderophore-interacting FAD-binding" evidence="1">
    <location>
        <begin position="58"/>
        <end position="105"/>
    </location>
</feature>
<dbReference type="SUPFAM" id="SSF63380">
    <property type="entry name" value="Riboflavin synthase domain-like"/>
    <property type="match status" value="1"/>
</dbReference>
<accession>A0AAJ5WS58</accession>
<dbReference type="InterPro" id="IPR039374">
    <property type="entry name" value="SIP_fam"/>
</dbReference>
<dbReference type="Gene3D" id="2.40.30.10">
    <property type="entry name" value="Translation factors"/>
    <property type="match status" value="1"/>
</dbReference>
<dbReference type="InterPro" id="IPR017938">
    <property type="entry name" value="Riboflavin_synthase-like_b-brl"/>
</dbReference>
<sequence length="224" mass="24511">MANVLKRAAFGLIEKTMSEGTVLATWWLTAEVVALDVHLPSVDMQEWKNIRRLKCKVADFAFRDYTPASWDASSRTCTLFISVAHEGAGSRWARTIRSGDPLLFAAAYAAPLPAAGRVLGIGDATAIGHFLSLRQLQQHGPGALDVAILLSGKSVPAVSYSSMHPELHWLEGQAALDNWLDEKSPDNYSAIYIAGNIPQVTALRKRFKAMEGLAAKIYVQGFWQ</sequence>
<evidence type="ECO:0000313" key="3">
    <source>
        <dbReference type="Proteomes" id="UP001220610"/>
    </source>
</evidence>
<dbReference type="EMBL" id="CP119311">
    <property type="protein sequence ID" value="WEK36339.1"/>
    <property type="molecule type" value="Genomic_DNA"/>
</dbReference>
<dbReference type="PANTHER" id="PTHR30157:SF0">
    <property type="entry name" value="NADPH-DEPENDENT FERRIC-CHELATE REDUCTASE"/>
    <property type="match status" value="1"/>
</dbReference>
<proteinExistence type="predicted"/>
<dbReference type="InterPro" id="IPR013113">
    <property type="entry name" value="SIP_FAD-bd"/>
</dbReference>
<dbReference type="Pfam" id="PF08021">
    <property type="entry name" value="FAD_binding_9"/>
    <property type="match status" value="1"/>
</dbReference>
<organism evidence="2 3">
    <name type="scientific">Candidatus Pseudobacter hemicellulosilyticus</name>
    <dbReference type="NCBI Taxonomy" id="3121375"/>
    <lineage>
        <taxon>Bacteria</taxon>
        <taxon>Pseudomonadati</taxon>
        <taxon>Bacteroidota</taxon>
        <taxon>Chitinophagia</taxon>
        <taxon>Chitinophagales</taxon>
        <taxon>Chitinophagaceae</taxon>
        <taxon>Pseudobacter</taxon>
    </lineage>
</organism>
<dbReference type="Proteomes" id="UP001220610">
    <property type="component" value="Chromosome"/>
</dbReference>
<gene>
    <name evidence="2" type="ORF">P0Y53_02400</name>
</gene>